<evidence type="ECO:0008006" key="4">
    <source>
        <dbReference type="Google" id="ProtNLM"/>
    </source>
</evidence>
<keyword evidence="1" id="KW-1133">Transmembrane helix</keyword>
<proteinExistence type="predicted"/>
<accession>A0A3M6TYW5</accession>
<keyword evidence="3" id="KW-1185">Reference proteome</keyword>
<evidence type="ECO:0000313" key="2">
    <source>
        <dbReference type="EMBL" id="RMX46587.1"/>
    </source>
</evidence>
<dbReference type="AlphaFoldDB" id="A0A3M6TYW5"/>
<dbReference type="Proteomes" id="UP000275408">
    <property type="component" value="Unassembled WGS sequence"/>
</dbReference>
<feature type="transmembrane region" description="Helical" evidence="1">
    <location>
        <begin position="79"/>
        <end position="101"/>
    </location>
</feature>
<sequence>MFLFIVQRNICSSVNNRDGLKSTERLLCSAELPFQLNHHFTCLSVSSIVLSITSFMGNNLMLVAFHIESPLHAPPKNFIAFDLGIGLVTGPLYSAYLNSALAKRWNVCRFAFASGFRYKQVVTLKHAYIAVGVIWIVSIFSTAVSFLKYFITLIIAYTVISLYLVISAYCYINIYLTLREHRSQAHCIRVLQQSPAVPLNIAT</sequence>
<dbReference type="Gene3D" id="1.20.1070.10">
    <property type="entry name" value="Rhodopsin 7-helix transmembrane proteins"/>
    <property type="match status" value="1"/>
</dbReference>
<reference evidence="2 3" key="1">
    <citation type="journal article" date="2018" name="Sci. Rep.">
        <title>Comparative analysis of the Pocillopora damicornis genome highlights role of immune system in coral evolution.</title>
        <authorList>
            <person name="Cunning R."/>
            <person name="Bay R.A."/>
            <person name="Gillette P."/>
            <person name="Baker A.C."/>
            <person name="Traylor-Knowles N."/>
        </authorList>
    </citation>
    <scope>NUCLEOTIDE SEQUENCE [LARGE SCALE GENOMIC DNA]</scope>
    <source>
        <strain evidence="2">RSMAS</strain>
        <tissue evidence="2">Whole animal</tissue>
    </source>
</reference>
<gene>
    <name evidence="2" type="ORF">pdam_00019715</name>
</gene>
<organism evidence="2 3">
    <name type="scientific">Pocillopora damicornis</name>
    <name type="common">Cauliflower coral</name>
    <name type="synonym">Millepora damicornis</name>
    <dbReference type="NCBI Taxonomy" id="46731"/>
    <lineage>
        <taxon>Eukaryota</taxon>
        <taxon>Metazoa</taxon>
        <taxon>Cnidaria</taxon>
        <taxon>Anthozoa</taxon>
        <taxon>Hexacorallia</taxon>
        <taxon>Scleractinia</taxon>
        <taxon>Astrocoeniina</taxon>
        <taxon>Pocilloporidae</taxon>
        <taxon>Pocillopora</taxon>
    </lineage>
</organism>
<protein>
    <recommendedName>
        <fullName evidence="4">G-protein coupled receptors family 1 profile domain-containing protein</fullName>
    </recommendedName>
</protein>
<dbReference type="EMBL" id="RCHS01002654">
    <property type="protein sequence ID" value="RMX46587.1"/>
    <property type="molecule type" value="Genomic_DNA"/>
</dbReference>
<evidence type="ECO:0000256" key="1">
    <source>
        <dbReference type="SAM" id="Phobius"/>
    </source>
</evidence>
<evidence type="ECO:0000313" key="3">
    <source>
        <dbReference type="Proteomes" id="UP000275408"/>
    </source>
</evidence>
<dbReference type="OrthoDB" id="10011551at2759"/>
<feature type="transmembrane region" description="Helical" evidence="1">
    <location>
        <begin position="122"/>
        <end position="143"/>
    </location>
</feature>
<feature type="transmembrane region" description="Helical" evidence="1">
    <location>
        <begin position="149"/>
        <end position="172"/>
    </location>
</feature>
<comment type="caution">
    <text evidence="2">The sequence shown here is derived from an EMBL/GenBank/DDBJ whole genome shotgun (WGS) entry which is preliminary data.</text>
</comment>
<keyword evidence="1" id="KW-0812">Transmembrane</keyword>
<name>A0A3M6TYW5_POCDA</name>
<feature type="transmembrane region" description="Helical" evidence="1">
    <location>
        <begin position="42"/>
        <end position="67"/>
    </location>
</feature>
<keyword evidence="1" id="KW-0472">Membrane</keyword>
<dbReference type="SUPFAM" id="SSF81321">
    <property type="entry name" value="Family A G protein-coupled receptor-like"/>
    <property type="match status" value="1"/>
</dbReference>